<dbReference type="EMBL" id="JBHFFA010000001">
    <property type="protein sequence ID" value="KAL2652823.1"/>
    <property type="molecule type" value="Genomic_DNA"/>
</dbReference>
<sequence length="152" mass="16770">MVCYRTVENFAVAGKHKFRRNLPPMIIPRVSSEGETSPGVCGWSPPSSIKLLSAAYWKNLSSIDGCKHTVESRLEFPISSGNSREASFFTGSSCLSSDGSFSLYHLASLLTGNGKKVFLRLSLVATFLRKHLITSTRVVWEFKHGDSIRCVP</sequence>
<gene>
    <name evidence="1" type="ORF">R1flu_020951</name>
</gene>
<name>A0ABD1ZN00_9MARC</name>
<organism evidence="1 2">
    <name type="scientific">Riccia fluitans</name>
    <dbReference type="NCBI Taxonomy" id="41844"/>
    <lineage>
        <taxon>Eukaryota</taxon>
        <taxon>Viridiplantae</taxon>
        <taxon>Streptophyta</taxon>
        <taxon>Embryophyta</taxon>
        <taxon>Marchantiophyta</taxon>
        <taxon>Marchantiopsida</taxon>
        <taxon>Marchantiidae</taxon>
        <taxon>Marchantiales</taxon>
        <taxon>Ricciaceae</taxon>
        <taxon>Riccia</taxon>
    </lineage>
</organism>
<proteinExistence type="predicted"/>
<evidence type="ECO:0000313" key="2">
    <source>
        <dbReference type="Proteomes" id="UP001605036"/>
    </source>
</evidence>
<protein>
    <submittedName>
        <fullName evidence="1">Uncharacterized protein</fullName>
    </submittedName>
</protein>
<reference evidence="1 2" key="1">
    <citation type="submission" date="2024-09" db="EMBL/GenBank/DDBJ databases">
        <title>Chromosome-scale assembly of Riccia fluitans.</title>
        <authorList>
            <person name="Paukszto L."/>
            <person name="Sawicki J."/>
            <person name="Karawczyk K."/>
            <person name="Piernik-Szablinska J."/>
            <person name="Szczecinska M."/>
            <person name="Mazdziarz M."/>
        </authorList>
    </citation>
    <scope>NUCLEOTIDE SEQUENCE [LARGE SCALE GENOMIC DNA]</scope>
    <source>
        <strain evidence="1">Rf_01</strain>
        <tissue evidence="1">Aerial parts of the thallus</tissue>
    </source>
</reference>
<dbReference type="AlphaFoldDB" id="A0ABD1ZN00"/>
<comment type="caution">
    <text evidence="1">The sequence shown here is derived from an EMBL/GenBank/DDBJ whole genome shotgun (WGS) entry which is preliminary data.</text>
</comment>
<evidence type="ECO:0000313" key="1">
    <source>
        <dbReference type="EMBL" id="KAL2652823.1"/>
    </source>
</evidence>
<accession>A0ABD1ZN00</accession>
<keyword evidence="2" id="KW-1185">Reference proteome</keyword>
<dbReference type="Proteomes" id="UP001605036">
    <property type="component" value="Unassembled WGS sequence"/>
</dbReference>